<dbReference type="AlphaFoldDB" id="A0A0B7BA39"/>
<gene>
    <name evidence="2" type="primary">ORF172812</name>
    <name evidence="1" type="synonym">ORF172802</name>
</gene>
<name>A0A0B7BA39_9EUPU</name>
<protein>
    <submittedName>
        <fullName evidence="2">Uncharacterized protein</fullName>
    </submittedName>
</protein>
<accession>A0A0B7BA39</accession>
<dbReference type="EMBL" id="HACG01042907">
    <property type="protein sequence ID" value="CEK89772.1"/>
    <property type="molecule type" value="Transcribed_RNA"/>
</dbReference>
<proteinExistence type="predicted"/>
<reference evidence="2" key="1">
    <citation type="submission" date="2014-12" db="EMBL/GenBank/DDBJ databases">
        <title>Insight into the proteome of Arion vulgaris.</title>
        <authorList>
            <person name="Aradska J."/>
            <person name="Bulat T."/>
            <person name="Smidak R."/>
            <person name="Sarate P."/>
            <person name="Gangsoo J."/>
            <person name="Sialana F."/>
            <person name="Bilban M."/>
            <person name="Lubec G."/>
        </authorList>
    </citation>
    <scope>NUCLEOTIDE SEQUENCE</scope>
    <source>
        <tissue evidence="2">Skin</tissue>
    </source>
</reference>
<sequence length="59" mass="6953">MEIRTNVMRKKREGKKLHCYNHTSLSIEPTENDRVGRPLRTWKRTEATRANQAKLTTVT</sequence>
<organism evidence="2">
    <name type="scientific">Arion vulgaris</name>
    <dbReference type="NCBI Taxonomy" id="1028688"/>
    <lineage>
        <taxon>Eukaryota</taxon>
        <taxon>Metazoa</taxon>
        <taxon>Spiralia</taxon>
        <taxon>Lophotrochozoa</taxon>
        <taxon>Mollusca</taxon>
        <taxon>Gastropoda</taxon>
        <taxon>Heterobranchia</taxon>
        <taxon>Euthyneura</taxon>
        <taxon>Panpulmonata</taxon>
        <taxon>Eupulmonata</taxon>
        <taxon>Stylommatophora</taxon>
        <taxon>Helicina</taxon>
        <taxon>Arionoidea</taxon>
        <taxon>Arionidae</taxon>
        <taxon>Arion</taxon>
    </lineage>
</organism>
<evidence type="ECO:0000313" key="2">
    <source>
        <dbReference type="EMBL" id="CEK89772.1"/>
    </source>
</evidence>
<dbReference type="EMBL" id="HACG01042906">
    <property type="protein sequence ID" value="CEK89771.1"/>
    <property type="molecule type" value="Transcribed_RNA"/>
</dbReference>
<evidence type="ECO:0000313" key="1">
    <source>
        <dbReference type="EMBL" id="CEK89771.1"/>
    </source>
</evidence>